<feature type="transmembrane region" description="Helical" evidence="9">
    <location>
        <begin position="84"/>
        <end position="111"/>
    </location>
</feature>
<comment type="similarity">
    <text evidence="8 9">Belongs to the TRAP transporter small permease family.</text>
</comment>
<evidence type="ECO:0000256" key="2">
    <source>
        <dbReference type="ARBA" id="ARBA00022448"/>
    </source>
</evidence>
<feature type="transmembrane region" description="Helical" evidence="9">
    <location>
        <begin position="45"/>
        <end position="63"/>
    </location>
</feature>
<evidence type="ECO:0000256" key="8">
    <source>
        <dbReference type="ARBA" id="ARBA00038436"/>
    </source>
</evidence>
<evidence type="ECO:0000259" key="10">
    <source>
        <dbReference type="Pfam" id="PF04290"/>
    </source>
</evidence>
<keyword evidence="7 9" id="KW-0472">Membrane</keyword>
<evidence type="ECO:0000256" key="6">
    <source>
        <dbReference type="ARBA" id="ARBA00022989"/>
    </source>
</evidence>
<comment type="subcellular location">
    <subcellularLocation>
        <location evidence="1 9">Cell inner membrane</location>
        <topology evidence="1 9">Multi-pass membrane protein</topology>
    </subcellularLocation>
</comment>
<proteinExistence type="inferred from homology"/>
<dbReference type="GO" id="GO:0005886">
    <property type="term" value="C:plasma membrane"/>
    <property type="evidence" value="ECO:0007669"/>
    <property type="project" value="UniProtKB-SubCell"/>
</dbReference>
<dbReference type="GO" id="GO:0015740">
    <property type="term" value="P:C4-dicarboxylate transport"/>
    <property type="evidence" value="ECO:0007669"/>
    <property type="project" value="TreeGrafter"/>
</dbReference>
<dbReference type="EMBL" id="SMCO01000005">
    <property type="protein sequence ID" value="TCV87407.1"/>
    <property type="molecule type" value="Genomic_DNA"/>
</dbReference>
<dbReference type="RefSeq" id="WP_124945607.1">
    <property type="nucleotide sequence ID" value="NZ_BHVT01000017.1"/>
</dbReference>
<name>A0A4R3Y6F4_9PROT</name>
<comment type="caution">
    <text evidence="11">The sequence shown here is derived from an EMBL/GenBank/DDBJ whole genome shotgun (WGS) entry which is preliminary data.</text>
</comment>
<keyword evidence="3" id="KW-1003">Cell membrane</keyword>
<evidence type="ECO:0000256" key="7">
    <source>
        <dbReference type="ARBA" id="ARBA00023136"/>
    </source>
</evidence>
<evidence type="ECO:0000256" key="4">
    <source>
        <dbReference type="ARBA" id="ARBA00022519"/>
    </source>
</evidence>
<protein>
    <recommendedName>
        <fullName evidence="9">TRAP transporter small permease protein</fullName>
    </recommendedName>
</protein>
<reference evidence="11 12" key="1">
    <citation type="submission" date="2019-03" db="EMBL/GenBank/DDBJ databases">
        <title>Genomic Encyclopedia of Type Strains, Phase IV (KMG-IV): sequencing the most valuable type-strain genomes for metagenomic binning, comparative biology and taxonomic classification.</title>
        <authorList>
            <person name="Goeker M."/>
        </authorList>
    </citation>
    <scope>NUCLEOTIDE SEQUENCE [LARGE SCALE GENOMIC DNA]</scope>
    <source>
        <strain evidence="11 12">DSM 100309</strain>
    </source>
</reference>
<dbReference type="InterPro" id="IPR055348">
    <property type="entry name" value="DctQ"/>
</dbReference>
<evidence type="ECO:0000313" key="12">
    <source>
        <dbReference type="Proteomes" id="UP000295367"/>
    </source>
</evidence>
<evidence type="ECO:0000313" key="11">
    <source>
        <dbReference type="EMBL" id="TCV87407.1"/>
    </source>
</evidence>
<feature type="transmembrane region" description="Helical" evidence="9">
    <location>
        <begin position="123"/>
        <end position="144"/>
    </location>
</feature>
<dbReference type="InterPro" id="IPR007387">
    <property type="entry name" value="TRAP_DctQ"/>
</dbReference>
<gene>
    <name evidence="11" type="ORF">EDC63_10576</name>
</gene>
<feature type="transmembrane region" description="Helical" evidence="9">
    <location>
        <begin position="12"/>
        <end position="33"/>
    </location>
</feature>
<dbReference type="OrthoDB" id="9791324at2"/>
<keyword evidence="6 9" id="KW-1133">Transmembrane helix</keyword>
<comment type="function">
    <text evidence="9">Part of the tripartite ATP-independent periplasmic (TRAP) transport system.</text>
</comment>
<evidence type="ECO:0000256" key="1">
    <source>
        <dbReference type="ARBA" id="ARBA00004429"/>
    </source>
</evidence>
<dbReference type="Pfam" id="PF04290">
    <property type="entry name" value="DctQ"/>
    <property type="match status" value="1"/>
</dbReference>
<keyword evidence="4 9" id="KW-0997">Cell inner membrane</keyword>
<keyword evidence="5 9" id="KW-0812">Transmembrane</keyword>
<dbReference type="Proteomes" id="UP000295367">
    <property type="component" value="Unassembled WGS sequence"/>
</dbReference>
<evidence type="ECO:0000256" key="3">
    <source>
        <dbReference type="ARBA" id="ARBA00022475"/>
    </source>
</evidence>
<evidence type="ECO:0000256" key="9">
    <source>
        <dbReference type="RuleBase" id="RU369079"/>
    </source>
</evidence>
<evidence type="ECO:0000256" key="5">
    <source>
        <dbReference type="ARBA" id="ARBA00022692"/>
    </source>
</evidence>
<dbReference type="PANTHER" id="PTHR35011">
    <property type="entry name" value="2,3-DIKETO-L-GULONATE TRAP TRANSPORTER SMALL PERMEASE PROTEIN YIAM"/>
    <property type="match status" value="1"/>
</dbReference>
<feature type="domain" description="Tripartite ATP-independent periplasmic transporters DctQ component" evidence="10">
    <location>
        <begin position="22"/>
        <end position="150"/>
    </location>
</feature>
<keyword evidence="12" id="KW-1185">Reference proteome</keyword>
<keyword evidence="2 9" id="KW-0813">Transport</keyword>
<accession>A0A4R3Y6F4</accession>
<comment type="subunit">
    <text evidence="9">The complex comprises the extracytoplasmic solute receptor protein and the two transmembrane proteins.</text>
</comment>
<organism evidence="11 12">
    <name type="scientific">Sulfurirhabdus autotrophica</name>
    <dbReference type="NCBI Taxonomy" id="1706046"/>
    <lineage>
        <taxon>Bacteria</taxon>
        <taxon>Pseudomonadati</taxon>
        <taxon>Pseudomonadota</taxon>
        <taxon>Betaproteobacteria</taxon>
        <taxon>Nitrosomonadales</taxon>
        <taxon>Sulfuricellaceae</taxon>
        <taxon>Sulfurirhabdus</taxon>
    </lineage>
</organism>
<dbReference type="AlphaFoldDB" id="A0A4R3Y6F4"/>
<sequence length="167" mass="18964">MFSRLLDHLEEWLIATFMGLATIITFIAVALRYTTGAGIPWAQELTIYLFIWMAKFGAAYGVRTGIHVGVDVLVRKLSPSRQRFFTFLGLSLGAFFTAVVALLGVKFVLFMRSTGQTSPDLDWPMWIIYLGVPLGSSLMSFRFIQVLVQFRRTNQLPMHHYGTEHPE</sequence>
<dbReference type="PANTHER" id="PTHR35011:SF2">
    <property type="entry name" value="2,3-DIKETO-L-GULONATE TRAP TRANSPORTER SMALL PERMEASE PROTEIN YIAM"/>
    <property type="match status" value="1"/>
</dbReference>
<dbReference type="GO" id="GO:0022857">
    <property type="term" value="F:transmembrane transporter activity"/>
    <property type="evidence" value="ECO:0007669"/>
    <property type="project" value="UniProtKB-UniRule"/>
</dbReference>